<evidence type="ECO:0000256" key="1">
    <source>
        <dbReference type="ARBA" id="ARBA00010409"/>
    </source>
</evidence>
<evidence type="ECO:0000259" key="3">
    <source>
        <dbReference type="Pfam" id="PF10350"/>
    </source>
</evidence>
<evidence type="ECO:0000259" key="4">
    <source>
        <dbReference type="Pfam" id="PF25151"/>
    </source>
</evidence>
<dbReference type="GO" id="GO:0030488">
    <property type="term" value="P:tRNA methylation"/>
    <property type="evidence" value="ECO:0007669"/>
    <property type="project" value="TreeGrafter"/>
</dbReference>
<comment type="caution">
    <text evidence="5">The sequence shown here is derived from an EMBL/GenBank/DDBJ whole genome shotgun (WGS) entry which is preliminary data.</text>
</comment>
<name>A0A196SE68_BLAHN</name>
<keyword evidence="2" id="KW-0819">tRNA processing</keyword>
<dbReference type="Proteomes" id="UP000078348">
    <property type="component" value="Unassembled WGS sequence"/>
</dbReference>
<organism evidence="5 6">
    <name type="scientific">Blastocystis sp. subtype 1 (strain ATCC 50177 / NandII)</name>
    <dbReference type="NCBI Taxonomy" id="478820"/>
    <lineage>
        <taxon>Eukaryota</taxon>
        <taxon>Sar</taxon>
        <taxon>Stramenopiles</taxon>
        <taxon>Bigyra</taxon>
        <taxon>Opalozoa</taxon>
        <taxon>Opalinata</taxon>
        <taxon>Blastocystidae</taxon>
        <taxon>Blastocystis</taxon>
    </lineage>
</organism>
<dbReference type="InterPro" id="IPR016024">
    <property type="entry name" value="ARM-type_fold"/>
</dbReference>
<dbReference type="InterPro" id="IPR019442">
    <property type="entry name" value="THADA/TRM732_DUF2428"/>
</dbReference>
<dbReference type="InterPro" id="IPR051954">
    <property type="entry name" value="tRNA_methyltransferase_THADA"/>
</dbReference>
<gene>
    <name evidence="5" type="ORF">AV274_2943</name>
</gene>
<evidence type="ECO:0000313" key="6">
    <source>
        <dbReference type="Proteomes" id="UP000078348"/>
    </source>
</evidence>
<feature type="domain" description="DUF2428" evidence="3">
    <location>
        <begin position="986"/>
        <end position="1277"/>
    </location>
</feature>
<feature type="domain" description="tRNA (32-2'-O)-methyltransferase regulator THADA-like C-terminal TPR repeats region" evidence="4">
    <location>
        <begin position="1281"/>
        <end position="1465"/>
    </location>
</feature>
<dbReference type="InterPro" id="IPR056842">
    <property type="entry name" value="THADA-like_TPR_C"/>
</dbReference>
<dbReference type="PANTHER" id="PTHR14387">
    <property type="entry name" value="THADA/DEATH RECEPTOR INTERACTING PROTEIN"/>
    <property type="match status" value="1"/>
</dbReference>
<dbReference type="SUPFAM" id="SSF48371">
    <property type="entry name" value="ARM repeat"/>
    <property type="match status" value="1"/>
</dbReference>
<dbReference type="Pfam" id="PF10350">
    <property type="entry name" value="DUF2428"/>
    <property type="match status" value="1"/>
</dbReference>
<dbReference type="STRING" id="478820.A0A196SE68"/>
<dbReference type="GO" id="GO:0005829">
    <property type="term" value="C:cytosol"/>
    <property type="evidence" value="ECO:0007669"/>
    <property type="project" value="TreeGrafter"/>
</dbReference>
<sequence>MNNRDKKLACAVFSPPFVESALCDGDDQLPRFLEELRACKTIYDQMNCFGIVKHNLDTVSSSTAKFICMVVIAPAYIGLRKSTFSMWMELWKQRQELANEMYRWITDYLLQHQFQFPGCNDEEPMERETLMNWIDLPSILPVLSAEQISSVDSLFYQRACSYVEGAAATTVMDVRQHRINKCASIVKGIAILYQNSPALHQRDVRPWIALCENAMRLSCSARDDCISLSQLWVLLSLFPQAGSPSTAAFVGELARLVERVHAGSQLRLMLYRQLLIHFSLADLLPLSSSILQITPTTISSNEQTINSSDQMTTTTNTSSDQMITAQQDGGFLRSLQETVSTMAVNTVDESVSQVEVMGMLVATYVKGCAEIPPSCAEATLQLLSEDVLSLVIRSASQSLFLSTIQPFLRRVIVNPATSRAKFSVLLILLKHKPVSVLFELHPTLTAFLLSQLSDRNTCFCAQITTVLTRLVVNLYAEVGRENKAEWLRMCIAPIVDTIFSSREGCEHAFNYVLPALLDIKPNFLSAALREEKARCKEAEGVTLFSLDSFFLQEAARRSQDEETAALLRLKVITLEKELGLWGRDGSCYVGEGAKKLSEADALRYAGSGSVDIGLALMDLISATSCSSQVLSAVEWRVVRRIFQNCFFVDSPRFRHDLVVSYQHLCDHLLNTAHVAIRNVKKLLQKRRVANLPGTPLKEVATLAQLAGYEAYFGAEEKSQLACVEQIRDGLLRCNEVLVAAIRTGLPTHSLLIISDLLATTSRAFGPGAPLELTALFTTQYAQRCIQLVFDQNALVRERGLEIIRTVFATARCEASQSLVNDILYYAFRTTELLTDYEVNITAACILLLFELPPAFQPAVLPRLQEDAEVARQLFGVACAQSYEERVMVHLVTVLKSAIAAMRVSNALPFRQRVPPTCQGVIAALTLLMTHHAAFFCRATRVLWSCLFFLYHLYKESLSVVADSSICKEDEGDDNDDDAGEMNEEGEVVLKELLSKGPVQVEDSGVISAEDHIAKDKLDCRGHLIGAAGGEEARRLKELMLSCWLICKHASEGMATLFEIAPDSLFAASTMVVSETDVRGLHSYLEEASLNETVLATRASVVDSDVLFLLLDLLTSMLTIKHIGGIVYVAEAITRLLIRLGRVNQKNTFVASLPPFLIHRLLDASNLNNRNFILRRSTGYSKAICSILIAAPTLVGETLSLLFSLAAPSADYFATLPANCVHPSLQSCHTHAKTSWKARVHALNIIRQVLLESRVVIDDMYFEPALMLAVEALVSHVWPVKNSGLMIYTVLLKKMLVQSVNKSTSANYTVAQFFVKFHYLKHWFSLKLAAPTLSAQSMTSVQAMQTQRAQQTKTEESKETIAGLHPILFSFIVLTARLNGNGRDIKDGTPPRSSLLIAWLTDITSAIAEVNASPNLFCRTMSAQSLAVLVPAQDHAMYVQCILKYILSFDAIPQNTLHGLLLQILFITRTQARSDDHAILQLIISDFMNHIQDIVTRAKVAFVRWTFLEIVETMLEFSFLYDHVLALCIVNLVEAKDHTVGDQLFSRTMYSILMTLGLRAPLQDGPAERYAKGLHVIRTIFARAGAHDLVRALKHVRAFYRGLSSQQRSSLYAEYFSTIATLLMDRLEANTLPRYALKPFLKTAVLLRAHVGRMEVERVSVLLKLARQRDNMEIAYWSCRLLWALVLRRRVEVASVRACAEAVLVVLATVDISLSYRSMLCDLCVMEGEVPCEGVSLVRGIAAYGRLSLLRDNNPSIQTAILRLLNSPARCDECEDGGASSRLVNGFHTTLEEEKKRIVESEEGKESFCSVCTMLFSQFVMENMPSQIEAERKEIYKNDNLCCVSYDAVSVYAEIMKDVKDGNKEQLRECIEKWEDDGKKLGAAQWEELTMRKTDKMEILLMLRSVVSG</sequence>
<dbReference type="OrthoDB" id="73997at2759"/>
<accession>A0A196SE68</accession>
<dbReference type="EMBL" id="LXWW01000149">
    <property type="protein sequence ID" value="OAO15355.1"/>
    <property type="molecule type" value="Genomic_DNA"/>
</dbReference>
<dbReference type="PANTHER" id="PTHR14387:SF0">
    <property type="entry name" value="DUF2428 DOMAIN-CONTAINING PROTEIN"/>
    <property type="match status" value="1"/>
</dbReference>
<protein>
    <submittedName>
        <fullName evidence="5">Activating signal cointegrator 1 complex subunit 3-like protein</fullName>
    </submittedName>
</protein>
<evidence type="ECO:0000313" key="5">
    <source>
        <dbReference type="EMBL" id="OAO15355.1"/>
    </source>
</evidence>
<proteinExistence type="inferred from homology"/>
<evidence type="ECO:0000256" key="2">
    <source>
        <dbReference type="ARBA" id="ARBA00022694"/>
    </source>
</evidence>
<keyword evidence="6" id="KW-1185">Reference proteome</keyword>
<dbReference type="Pfam" id="PF25151">
    <property type="entry name" value="TPR_Trm732_C"/>
    <property type="match status" value="1"/>
</dbReference>
<reference evidence="5 6" key="1">
    <citation type="submission" date="2016-05" db="EMBL/GenBank/DDBJ databases">
        <title>Nuclear genome of Blastocystis sp. subtype 1 NandII.</title>
        <authorList>
            <person name="Gentekaki E."/>
            <person name="Curtis B."/>
            <person name="Stairs C."/>
            <person name="Eme L."/>
            <person name="Herman E."/>
            <person name="Klimes V."/>
            <person name="Arias M.C."/>
            <person name="Elias M."/>
            <person name="Hilliou F."/>
            <person name="Klute M."/>
            <person name="Malik S.-B."/>
            <person name="Pightling A."/>
            <person name="Rachubinski R."/>
            <person name="Salas D."/>
            <person name="Schlacht A."/>
            <person name="Suga H."/>
            <person name="Archibald J."/>
            <person name="Ball S.G."/>
            <person name="Clark G."/>
            <person name="Dacks J."/>
            <person name="Van Der Giezen M."/>
            <person name="Tsaousis A."/>
            <person name="Roger A."/>
        </authorList>
    </citation>
    <scope>NUCLEOTIDE SEQUENCE [LARGE SCALE GENOMIC DNA]</scope>
    <source>
        <strain evidence="6">ATCC 50177 / NandII</strain>
    </source>
</reference>
<comment type="similarity">
    <text evidence="1">Belongs to the THADA family.</text>
</comment>